<evidence type="ECO:0000313" key="2">
    <source>
        <dbReference type="Proteomes" id="UP001216150"/>
    </source>
</evidence>
<evidence type="ECO:0000313" key="1">
    <source>
        <dbReference type="EMBL" id="KAJ5568996.1"/>
    </source>
</evidence>
<sequence>MPCTRGRTVGLTCCIAHSLSTVDTETCDGGFSVIRGHTDVKHAPVSLISATCVRFYSTKVNLVVWVHPDGQDTDLAIDKICVPQQLASREEQACADDSLG</sequence>
<accession>A0AAD6DAB3</accession>
<organism evidence="1 2">
    <name type="scientific">Penicillium hetheringtonii</name>
    <dbReference type="NCBI Taxonomy" id="911720"/>
    <lineage>
        <taxon>Eukaryota</taxon>
        <taxon>Fungi</taxon>
        <taxon>Dikarya</taxon>
        <taxon>Ascomycota</taxon>
        <taxon>Pezizomycotina</taxon>
        <taxon>Eurotiomycetes</taxon>
        <taxon>Eurotiomycetidae</taxon>
        <taxon>Eurotiales</taxon>
        <taxon>Aspergillaceae</taxon>
        <taxon>Penicillium</taxon>
    </lineage>
</organism>
<dbReference type="AlphaFoldDB" id="A0AAD6DAB3"/>
<reference evidence="1 2" key="1">
    <citation type="journal article" date="2023" name="IMA Fungus">
        <title>Comparative genomic study of the Penicillium genus elucidates a diverse pangenome and 15 lateral gene transfer events.</title>
        <authorList>
            <person name="Petersen C."/>
            <person name="Sorensen T."/>
            <person name="Nielsen M.R."/>
            <person name="Sondergaard T.E."/>
            <person name="Sorensen J.L."/>
            <person name="Fitzpatrick D.A."/>
            <person name="Frisvad J.C."/>
            <person name="Nielsen K.L."/>
        </authorList>
    </citation>
    <scope>NUCLEOTIDE SEQUENCE [LARGE SCALE GENOMIC DNA]</scope>
    <source>
        <strain evidence="1 2">IBT 29057</strain>
    </source>
</reference>
<name>A0AAD6DAB3_9EURO</name>
<dbReference type="EMBL" id="JAQJAC010000010">
    <property type="protein sequence ID" value="KAJ5568996.1"/>
    <property type="molecule type" value="Genomic_DNA"/>
</dbReference>
<comment type="caution">
    <text evidence="1">The sequence shown here is derived from an EMBL/GenBank/DDBJ whole genome shotgun (WGS) entry which is preliminary data.</text>
</comment>
<gene>
    <name evidence="1" type="ORF">N7450_011482</name>
</gene>
<proteinExistence type="predicted"/>
<keyword evidence="2" id="KW-1185">Reference proteome</keyword>
<protein>
    <submittedName>
        <fullName evidence="1">Uncharacterized protein</fullName>
    </submittedName>
</protein>
<dbReference type="Proteomes" id="UP001216150">
    <property type="component" value="Unassembled WGS sequence"/>
</dbReference>